<dbReference type="Proteomes" id="UP000607653">
    <property type="component" value="Unassembled WGS sequence"/>
</dbReference>
<comment type="caution">
    <text evidence="1">The sequence shown here is derived from an EMBL/GenBank/DDBJ whole genome shotgun (WGS) entry which is preliminary data.</text>
</comment>
<protein>
    <submittedName>
        <fullName evidence="1">Uncharacterized protein</fullName>
    </submittedName>
</protein>
<proteinExistence type="predicted"/>
<evidence type="ECO:0000313" key="2">
    <source>
        <dbReference type="Proteomes" id="UP000607653"/>
    </source>
</evidence>
<gene>
    <name evidence="1" type="ORF">HUJ06_000413</name>
</gene>
<reference evidence="1 2" key="1">
    <citation type="journal article" date="2020" name="Mol. Biol. Evol.">
        <title>Distinct Expression and Methylation Patterns for Genes with Different Fates following a Single Whole-Genome Duplication in Flowering Plants.</title>
        <authorList>
            <person name="Shi T."/>
            <person name="Rahmani R.S."/>
            <person name="Gugger P.F."/>
            <person name="Wang M."/>
            <person name="Li H."/>
            <person name="Zhang Y."/>
            <person name="Li Z."/>
            <person name="Wang Q."/>
            <person name="Van de Peer Y."/>
            <person name="Marchal K."/>
            <person name="Chen J."/>
        </authorList>
    </citation>
    <scope>NUCLEOTIDE SEQUENCE [LARGE SCALE GENOMIC DNA]</scope>
    <source>
        <tissue evidence="1">Leaf</tissue>
    </source>
</reference>
<evidence type="ECO:0000313" key="1">
    <source>
        <dbReference type="EMBL" id="DAD42183.1"/>
    </source>
</evidence>
<accession>A0A822ZCC2</accession>
<keyword evidence="2" id="KW-1185">Reference proteome</keyword>
<dbReference type="EMBL" id="DUZY01000006">
    <property type="protein sequence ID" value="DAD42183.1"/>
    <property type="molecule type" value="Genomic_DNA"/>
</dbReference>
<organism evidence="1 2">
    <name type="scientific">Nelumbo nucifera</name>
    <name type="common">Sacred lotus</name>
    <dbReference type="NCBI Taxonomy" id="4432"/>
    <lineage>
        <taxon>Eukaryota</taxon>
        <taxon>Viridiplantae</taxon>
        <taxon>Streptophyta</taxon>
        <taxon>Embryophyta</taxon>
        <taxon>Tracheophyta</taxon>
        <taxon>Spermatophyta</taxon>
        <taxon>Magnoliopsida</taxon>
        <taxon>Proteales</taxon>
        <taxon>Nelumbonaceae</taxon>
        <taxon>Nelumbo</taxon>
    </lineage>
</organism>
<sequence>MGLVDPIAVGPKEKLMGGFACGDIFLTSYC</sequence>
<name>A0A822ZCC2_NELNU</name>
<dbReference type="AlphaFoldDB" id="A0A822ZCC2"/>